<sequence length="230" mass="26157">MRANAVVFPQPVVKIYRVLPPPREDLDDVLAIMWTGPTAPVSSDFKRVPFLVRQKEVYEALSWLKANHSDYADVTVSLDNLKQYSDTLPPVHISHLSTEDTAEPHNMAVYEDSDDAAVEDGRCPFTVHGLMGADLAQMSMEQRKQVALQHLYSGNKVLAIGTGQQPMSIYGNPKYFPAMFPWLFPYGLGGFSNEFIRSNLAPSRELHARWMLMYYDKRNKLDKHPWLDIS</sequence>
<evidence type="ECO:0000313" key="2">
    <source>
        <dbReference type="EMBL" id="EIN03421.1"/>
    </source>
</evidence>
<dbReference type="EMBL" id="JH687569">
    <property type="protein sequence ID" value="EIN03421.1"/>
    <property type="molecule type" value="Genomic_DNA"/>
</dbReference>
<dbReference type="InterPro" id="IPR046700">
    <property type="entry name" value="DUF6570"/>
</dbReference>
<dbReference type="GeneID" id="18876855"/>
<dbReference type="HOGENOM" id="CLU_090397_0_0_1"/>
<dbReference type="AlphaFoldDB" id="R7S2E6"/>
<dbReference type="RefSeq" id="XP_007389351.1">
    <property type="nucleotide sequence ID" value="XM_007389289.1"/>
</dbReference>
<keyword evidence="3" id="KW-1185">Reference proteome</keyword>
<evidence type="ECO:0000259" key="1">
    <source>
        <dbReference type="Pfam" id="PF20209"/>
    </source>
</evidence>
<proteinExistence type="predicted"/>
<evidence type="ECO:0000313" key="3">
    <source>
        <dbReference type="Proteomes" id="UP000054196"/>
    </source>
</evidence>
<feature type="domain" description="DUF6570" evidence="1">
    <location>
        <begin position="1"/>
        <end position="81"/>
    </location>
</feature>
<protein>
    <recommendedName>
        <fullName evidence="1">DUF6570 domain-containing protein</fullName>
    </recommendedName>
</protein>
<dbReference type="KEGG" id="psq:PUNSTDRAFT_117025"/>
<dbReference type="Pfam" id="PF20209">
    <property type="entry name" value="DUF6570"/>
    <property type="match status" value="1"/>
</dbReference>
<accession>R7S2E6</accession>
<organism evidence="2 3">
    <name type="scientific">Punctularia strigosozonata (strain HHB-11173)</name>
    <name type="common">White-rot fungus</name>
    <dbReference type="NCBI Taxonomy" id="741275"/>
    <lineage>
        <taxon>Eukaryota</taxon>
        <taxon>Fungi</taxon>
        <taxon>Dikarya</taxon>
        <taxon>Basidiomycota</taxon>
        <taxon>Agaricomycotina</taxon>
        <taxon>Agaricomycetes</taxon>
        <taxon>Corticiales</taxon>
        <taxon>Punctulariaceae</taxon>
        <taxon>Punctularia</taxon>
    </lineage>
</organism>
<gene>
    <name evidence="2" type="ORF">PUNSTDRAFT_117025</name>
</gene>
<dbReference type="OMA" id="NMIAFEN"/>
<dbReference type="OrthoDB" id="3221862at2759"/>
<dbReference type="Proteomes" id="UP000054196">
    <property type="component" value="Unassembled WGS sequence"/>
</dbReference>
<reference evidence="3" key="1">
    <citation type="journal article" date="2012" name="Science">
        <title>The Paleozoic origin of enzymatic lignin decomposition reconstructed from 31 fungal genomes.</title>
        <authorList>
            <person name="Floudas D."/>
            <person name="Binder M."/>
            <person name="Riley R."/>
            <person name="Barry K."/>
            <person name="Blanchette R.A."/>
            <person name="Henrissat B."/>
            <person name="Martinez A.T."/>
            <person name="Otillar R."/>
            <person name="Spatafora J.W."/>
            <person name="Yadav J.S."/>
            <person name="Aerts A."/>
            <person name="Benoit I."/>
            <person name="Boyd A."/>
            <person name="Carlson A."/>
            <person name="Copeland A."/>
            <person name="Coutinho P.M."/>
            <person name="de Vries R.P."/>
            <person name="Ferreira P."/>
            <person name="Findley K."/>
            <person name="Foster B."/>
            <person name="Gaskell J."/>
            <person name="Glotzer D."/>
            <person name="Gorecki P."/>
            <person name="Heitman J."/>
            <person name="Hesse C."/>
            <person name="Hori C."/>
            <person name="Igarashi K."/>
            <person name="Jurgens J.A."/>
            <person name="Kallen N."/>
            <person name="Kersten P."/>
            <person name="Kohler A."/>
            <person name="Kuees U."/>
            <person name="Kumar T.K.A."/>
            <person name="Kuo A."/>
            <person name="LaButti K."/>
            <person name="Larrondo L.F."/>
            <person name="Lindquist E."/>
            <person name="Ling A."/>
            <person name="Lombard V."/>
            <person name="Lucas S."/>
            <person name="Lundell T."/>
            <person name="Martin R."/>
            <person name="McLaughlin D.J."/>
            <person name="Morgenstern I."/>
            <person name="Morin E."/>
            <person name="Murat C."/>
            <person name="Nagy L.G."/>
            <person name="Nolan M."/>
            <person name="Ohm R.A."/>
            <person name="Patyshakuliyeva A."/>
            <person name="Rokas A."/>
            <person name="Ruiz-Duenas F.J."/>
            <person name="Sabat G."/>
            <person name="Salamov A."/>
            <person name="Samejima M."/>
            <person name="Schmutz J."/>
            <person name="Slot J.C."/>
            <person name="St John F."/>
            <person name="Stenlid J."/>
            <person name="Sun H."/>
            <person name="Sun S."/>
            <person name="Syed K."/>
            <person name="Tsang A."/>
            <person name="Wiebenga A."/>
            <person name="Young D."/>
            <person name="Pisabarro A."/>
            <person name="Eastwood D.C."/>
            <person name="Martin F."/>
            <person name="Cullen D."/>
            <person name="Grigoriev I.V."/>
            <person name="Hibbett D.S."/>
        </authorList>
    </citation>
    <scope>NUCLEOTIDE SEQUENCE [LARGE SCALE GENOMIC DNA]</scope>
    <source>
        <strain evidence="3">HHB-11173 SS5</strain>
    </source>
</reference>
<dbReference type="eggNOG" id="KOG0987">
    <property type="taxonomic scope" value="Eukaryota"/>
</dbReference>
<name>R7S2E6_PUNST</name>